<reference evidence="7" key="1">
    <citation type="submission" date="2018-01" db="EMBL/GenBank/DDBJ databases">
        <title>Complete genome of Tamlana sp. UJ94.</title>
        <authorList>
            <person name="Jung J."/>
            <person name="Chung D."/>
            <person name="Bae S.S."/>
            <person name="Baek K."/>
        </authorList>
    </citation>
    <scope>NUCLEOTIDE SEQUENCE [LARGE SCALE GENOMIC DNA]</scope>
    <source>
        <strain evidence="7">UJ94</strain>
    </source>
</reference>
<keyword evidence="4" id="KW-0067">ATP-binding</keyword>
<protein>
    <submittedName>
        <fullName evidence="6">ABC transporter</fullName>
    </submittedName>
</protein>
<dbReference type="InterPro" id="IPR027417">
    <property type="entry name" value="P-loop_NTPase"/>
</dbReference>
<evidence type="ECO:0000313" key="7">
    <source>
        <dbReference type="Proteomes" id="UP000236592"/>
    </source>
</evidence>
<dbReference type="PROSITE" id="PS50893">
    <property type="entry name" value="ABC_TRANSPORTER_2"/>
    <property type="match status" value="1"/>
</dbReference>
<comment type="similarity">
    <text evidence="1">Belongs to the ABC transporter superfamily.</text>
</comment>
<dbReference type="GO" id="GO:0005524">
    <property type="term" value="F:ATP binding"/>
    <property type="evidence" value="ECO:0007669"/>
    <property type="project" value="UniProtKB-KW"/>
</dbReference>
<evidence type="ECO:0000256" key="4">
    <source>
        <dbReference type="ARBA" id="ARBA00022840"/>
    </source>
</evidence>
<keyword evidence="2" id="KW-0813">Transport</keyword>
<dbReference type="Pfam" id="PF00005">
    <property type="entry name" value="ABC_tran"/>
    <property type="match status" value="1"/>
</dbReference>
<evidence type="ECO:0000256" key="3">
    <source>
        <dbReference type="ARBA" id="ARBA00022741"/>
    </source>
</evidence>
<dbReference type="InterPro" id="IPR050153">
    <property type="entry name" value="Metal_Ion_Import_ABC"/>
</dbReference>
<dbReference type="InterPro" id="IPR003439">
    <property type="entry name" value="ABC_transporter-like_ATP-bd"/>
</dbReference>
<evidence type="ECO:0000256" key="2">
    <source>
        <dbReference type="ARBA" id="ARBA00022448"/>
    </source>
</evidence>
<keyword evidence="3" id="KW-0547">Nucleotide-binding</keyword>
<dbReference type="PANTHER" id="PTHR42734">
    <property type="entry name" value="METAL TRANSPORT SYSTEM ATP-BINDING PROTEIN TM_0124-RELATED"/>
    <property type="match status" value="1"/>
</dbReference>
<gene>
    <name evidence="6" type="ORF">C1A40_14540</name>
</gene>
<dbReference type="OrthoDB" id="9789994at2"/>
<name>A0A2I7SL14_9FLAO</name>
<dbReference type="Proteomes" id="UP000236592">
    <property type="component" value="Chromosome"/>
</dbReference>
<dbReference type="PANTHER" id="PTHR42734:SF17">
    <property type="entry name" value="METAL TRANSPORT SYSTEM ATP-BINDING PROTEIN TM_0124-RELATED"/>
    <property type="match status" value="1"/>
</dbReference>
<accession>A0A2I7SL14</accession>
<evidence type="ECO:0000313" key="6">
    <source>
        <dbReference type="EMBL" id="AUS06582.1"/>
    </source>
</evidence>
<evidence type="ECO:0000259" key="5">
    <source>
        <dbReference type="PROSITE" id="PS50893"/>
    </source>
</evidence>
<dbReference type="Gene3D" id="3.40.50.300">
    <property type="entry name" value="P-loop containing nucleotide triphosphate hydrolases"/>
    <property type="match status" value="2"/>
</dbReference>
<dbReference type="SUPFAM" id="SSF52540">
    <property type="entry name" value="P-loop containing nucleoside triphosphate hydrolases"/>
    <property type="match status" value="2"/>
</dbReference>
<dbReference type="EMBL" id="CP025938">
    <property type="protein sequence ID" value="AUS06582.1"/>
    <property type="molecule type" value="Genomic_DNA"/>
</dbReference>
<keyword evidence="7" id="KW-1185">Reference proteome</keyword>
<sequence length="408" mass="46606">MFKNHVALYISNNEDKKRIVESIQTGTLFENLVGLKTLLFSELTLDKFIKEELQYDQFNIETIHKNKLSQASGGERKKALLKYLISQNPECLIVDNVFDSLDSASQKAIALQLETLSDNTIIIQVLTRKHQLLPFILNLYQFHNNTFKKVERLETQVSYKFLLDKLPQPEHEFDTDFKSLVKFNKVSIQYGERPIVRNITWEIKPGDFWQLIGPNGAGKSTLITLITGDNPKAYGQDLVLFGRQKGSGESVWDIKNNIGHYSAEILRGFRRLDSVEKMMLSGFYDSIGLYKFPTERQKFIAHDWLKMLGLFELRDKDFLSLSVGHQRLVLIARAMVKHPPLLILDEPTNGLDDADAVIFSELVNKIASESKTAILYVSHQKEASILRPDFIYELTPSTLGSQGKVVHV</sequence>
<evidence type="ECO:0000256" key="1">
    <source>
        <dbReference type="ARBA" id="ARBA00005417"/>
    </source>
</evidence>
<feature type="domain" description="ABC transporter" evidence="5">
    <location>
        <begin position="181"/>
        <end position="408"/>
    </location>
</feature>
<organism evidence="6 7">
    <name type="scientific">Pseudotamlana carrageenivorans</name>
    <dbReference type="NCBI Taxonomy" id="2069432"/>
    <lineage>
        <taxon>Bacteria</taxon>
        <taxon>Pseudomonadati</taxon>
        <taxon>Bacteroidota</taxon>
        <taxon>Flavobacteriia</taxon>
        <taxon>Flavobacteriales</taxon>
        <taxon>Flavobacteriaceae</taxon>
        <taxon>Pseudotamlana</taxon>
    </lineage>
</organism>
<dbReference type="RefSeq" id="WP_102996522.1">
    <property type="nucleotide sequence ID" value="NZ_CP025938.1"/>
</dbReference>
<dbReference type="AlphaFoldDB" id="A0A2I7SL14"/>
<dbReference type="SMART" id="SM00382">
    <property type="entry name" value="AAA"/>
    <property type="match status" value="1"/>
</dbReference>
<dbReference type="KEGG" id="taj:C1A40_14540"/>
<proteinExistence type="inferred from homology"/>
<dbReference type="GO" id="GO:0016887">
    <property type="term" value="F:ATP hydrolysis activity"/>
    <property type="evidence" value="ECO:0007669"/>
    <property type="project" value="InterPro"/>
</dbReference>
<dbReference type="InterPro" id="IPR003593">
    <property type="entry name" value="AAA+_ATPase"/>
</dbReference>